<dbReference type="InterPro" id="IPR012349">
    <property type="entry name" value="Split_barrel_FMN-bd"/>
</dbReference>
<dbReference type="EMBL" id="RJKN01000008">
    <property type="protein sequence ID" value="ROP26967.1"/>
    <property type="molecule type" value="Genomic_DNA"/>
</dbReference>
<dbReference type="InterPro" id="IPR052917">
    <property type="entry name" value="Stress-Dev_Protein"/>
</dbReference>
<reference evidence="2 3" key="1">
    <citation type="journal article" date="2015" name="Stand. Genomic Sci.">
        <title>Genomic Encyclopedia of Bacterial and Archaeal Type Strains, Phase III: the genomes of soil and plant-associated and newly described type strains.</title>
        <authorList>
            <person name="Whitman W.B."/>
            <person name="Woyke T."/>
            <person name="Klenk H.P."/>
            <person name="Zhou Y."/>
            <person name="Lilburn T.G."/>
            <person name="Beck B.J."/>
            <person name="De Vos P."/>
            <person name="Vandamme P."/>
            <person name="Eisen J.A."/>
            <person name="Garrity G."/>
            <person name="Hugenholtz P."/>
            <person name="Kyrpides N.C."/>
        </authorList>
    </citation>
    <scope>NUCLEOTIDE SEQUENCE [LARGE SCALE GENOMIC DNA]</scope>
    <source>
        <strain evidence="2 3">CECT 7306</strain>
    </source>
</reference>
<proteinExistence type="predicted"/>
<protein>
    <submittedName>
        <fullName evidence="2">General stress protein 26</fullName>
    </submittedName>
</protein>
<organism evidence="2 3">
    <name type="scientific">Pseudokineococcus lusitanus</name>
    <dbReference type="NCBI Taxonomy" id="763993"/>
    <lineage>
        <taxon>Bacteria</taxon>
        <taxon>Bacillati</taxon>
        <taxon>Actinomycetota</taxon>
        <taxon>Actinomycetes</taxon>
        <taxon>Kineosporiales</taxon>
        <taxon>Kineosporiaceae</taxon>
        <taxon>Pseudokineococcus</taxon>
    </lineage>
</organism>
<dbReference type="Proteomes" id="UP000276232">
    <property type="component" value="Unassembled WGS sequence"/>
</dbReference>
<comment type="caution">
    <text evidence="2">The sequence shown here is derived from an EMBL/GenBank/DDBJ whole genome shotgun (WGS) entry which is preliminary data.</text>
</comment>
<accession>A0A3N1G9Q8</accession>
<dbReference type="OrthoDB" id="1432662at2"/>
<dbReference type="RefSeq" id="WP_123380973.1">
    <property type="nucleotide sequence ID" value="NZ_RJKN01000008.1"/>
</dbReference>
<dbReference type="PANTHER" id="PTHR34818:SF1">
    <property type="entry name" value="PROTEIN BLI-3"/>
    <property type="match status" value="1"/>
</dbReference>
<evidence type="ECO:0000259" key="1">
    <source>
        <dbReference type="Pfam" id="PF16242"/>
    </source>
</evidence>
<dbReference type="SUPFAM" id="SSF50475">
    <property type="entry name" value="FMN-binding split barrel"/>
    <property type="match status" value="1"/>
</dbReference>
<evidence type="ECO:0000313" key="2">
    <source>
        <dbReference type="EMBL" id="ROP26967.1"/>
    </source>
</evidence>
<evidence type="ECO:0000313" key="3">
    <source>
        <dbReference type="Proteomes" id="UP000276232"/>
    </source>
</evidence>
<dbReference type="Gene3D" id="2.30.110.10">
    <property type="entry name" value="Electron Transport, Fmn-binding Protein, Chain A"/>
    <property type="match status" value="1"/>
</dbReference>
<feature type="domain" description="General stress protein FMN-binding split barrel" evidence="1">
    <location>
        <begin position="16"/>
        <end position="160"/>
    </location>
</feature>
<name>A0A3N1G9Q8_9ACTN</name>
<dbReference type="InterPro" id="IPR038725">
    <property type="entry name" value="YdaG_split_barrel_FMN-bd"/>
</dbReference>
<gene>
    <name evidence="2" type="ORF">EDC03_2895</name>
</gene>
<dbReference type="AlphaFoldDB" id="A0A3N1G9Q8"/>
<dbReference type="Pfam" id="PF16242">
    <property type="entry name" value="Pyrid_ox_like"/>
    <property type="match status" value="1"/>
</dbReference>
<dbReference type="PANTHER" id="PTHR34818">
    <property type="entry name" value="PROTEIN BLI-3"/>
    <property type="match status" value="1"/>
</dbReference>
<keyword evidence="3" id="KW-1185">Reference proteome</keyword>
<sequence length="169" mass="18161">MSPAPDTPGTPRDEGVAKVAEIIKDIKTCMLTTTDDEGTLVSRPMAVQQVEFDGDLWFASDAGSRKVHQVRHGAGVNVSFASGDAWLSLAGEAEVVEDLEKTKELWNPGLSAWFPDGPESTGLVLLKVHASSAEYWDTPGGKVATLLSYVKARTKGERYDGGENEVVQL</sequence>
<dbReference type="InParanoid" id="A0A3N1G9Q8"/>